<dbReference type="InterPro" id="IPR032368">
    <property type="entry name" value="RPN13_DEUBAD"/>
</dbReference>
<keyword evidence="10" id="KW-0675">Receptor</keyword>
<sequence>MARVHPADRRLCHSLLLERRDIRDREKRLDYLPHDCEFKRVPQCPSRRVSTLKFKAGSKRLFWMQEPKTDQDEEHCREVNEYLNNHPHMPGDLGASGGGAHELSTLGGASATSPSPAPSSGNGTSAATSPTQPIQLSDLQSILVTMNVPARLGSSQQVGLTSVLTPEIMVPNLANANVQQHMLPYLPFRESLPQTAGEIQSTLTSPQFQQTLIMFSTALASRQLGPFICQFGLPAEAVEATNKGDVEAFAKAMQNKARPEQKESDSKDKKDDEEDMSLN</sequence>
<comment type="subcellular location">
    <subcellularLocation>
        <location evidence="2">Cytoplasm</location>
    </subcellularLocation>
    <subcellularLocation>
        <location evidence="1">Nucleus</location>
    </subcellularLocation>
</comment>
<evidence type="ECO:0000259" key="8">
    <source>
        <dbReference type="PROSITE" id="PS51916"/>
    </source>
</evidence>
<dbReference type="EMBL" id="JAATJV010310963">
    <property type="protein sequence ID" value="MBZ3877926.1"/>
    <property type="molecule type" value="Genomic_DNA"/>
</dbReference>
<dbReference type="AlphaFoldDB" id="A0AA41MTK9"/>
<dbReference type="PROSITE" id="PS51917">
    <property type="entry name" value="PRU"/>
    <property type="match status" value="1"/>
</dbReference>
<evidence type="ECO:0000313" key="11">
    <source>
        <dbReference type="Proteomes" id="UP001166674"/>
    </source>
</evidence>
<feature type="domain" description="DEUBAD" evidence="8">
    <location>
        <begin position="149"/>
        <end position="263"/>
    </location>
</feature>
<keyword evidence="6" id="KW-0539">Nucleus</keyword>
<dbReference type="FunFam" id="1.10.2020.20:FF:000001">
    <property type="entry name" value="Proteasomal ubiquitin receptor ADRM1"/>
    <property type="match status" value="1"/>
</dbReference>
<evidence type="ECO:0000313" key="10">
    <source>
        <dbReference type="EMBL" id="MBZ3877926.1"/>
    </source>
</evidence>
<dbReference type="GO" id="GO:0061133">
    <property type="term" value="F:endopeptidase activator activity"/>
    <property type="evidence" value="ECO:0007669"/>
    <property type="project" value="TreeGrafter"/>
</dbReference>
<evidence type="ECO:0000256" key="1">
    <source>
        <dbReference type="ARBA" id="ARBA00004123"/>
    </source>
</evidence>
<reference evidence="10" key="1">
    <citation type="submission" date="2020-03" db="EMBL/GenBank/DDBJ databases">
        <title>Studies in the Genomics of Life Span.</title>
        <authorList>
            <person name="Glass D."/>
        </authorList>
    </citation>
    <scope>NUCLEOTIDE SEQUENCE</scope>
    <source>
        <strain evidence="10">SUZIE</strain>
        <tissue evidence="10">Muscle</tissue>
    </source>
</reference>
<dbReference type="Proteomes" id="UP001166674">
    <property type="component" value="Unassembled WGS sequence"/>
</dbReference>
<evidence type="ECO:0000256" key="3">
    <source>
        <dbReference type="ARBA" id="ARBA00009216"/>
    </source>
</evidence>
<dbReference type="Gene3D" id="2.30.29.70">
    <property type="entry name" value="Proteasomal ubiquitin receptor Rpn13/ADRM1"/>
    <property type="match status" value="1"/>
</dbReference>
<evidence type="ECO:0000256" key="6">
    <source>
        <dbReference type="ARBA" id="ARBA00023242"/>
    </source>
</evidence>
<evidence type="ECO:0000259" key="9">
    <source>
        <dbReference type="PROSITE" id="PS51917"/>
    </source>
</evidence>
<dbReference type="Pfam" id="PF04683">
    <property type="entry name" value="Rpn13_ADRM1_Pru"/>
    <property type="match status" value="1"/>
</dbReference>
<comment type="caution">
    <text evidence="10">The sequence shown here is derived from an EMBL/GenBank/DDBJ whole genome shotgun (WGS) entry which is preliminary data.</text>
</comment>
<keyword evidence="4" id="KW-0963">Cytoplasm</keyword>
<dbReference type="Pfam" id="PF16550">
    <property type="entry name" value="RPN13_C"/>
    <property type="match status" value="1"/>
</dbReference>
<organism evidence="10 11">
    <name type="scientific">Sciurus carolinensis</name>
    <name type="common">Eastern gray squirrel</name>
    <dbReference type="NCBI Taxonomy" id="30640"/>
    <lineage>
        <taxon>Eukaryota</taxon>
        <taxon>Metazoa</taxon>
        <taxon>Chordata</taxon>
        <taxon>Craniata</taxon>
        <taxon>Vertebrata</taxon>
        <taxon>Euteleostomi</taxon>
        <taxon>Mammalia</taxon>
        <taxon>Eutheria</taxon>
        <taxon>Euarchontoglires</taxon>
        <taxon>Glires</taxon>
        <taxon>Rodentia</taxon>
        <taxon>Sciuromorpha</taxon>
        <taxon>Sciuridae</taxon>
        <taxon>Sciurinae</taxon>
        <taxon>Sciurini</taxon>
        <taxon>Sciurus</taxon>
    </lineage>
</organism>
<keyword evidence="11" id="KW-1185">Reference proteome</keyword>
<feature type="region of interest" description="Disordered" evidence="7">
    <location>
        <begin position="85"/>
        <end position="131"/>
    </location>
</feature>
<gene>
    <name evidence="10" type="ORF">SUZIE_145380</name>
</gene>
<dbReference type="PROSITE" id="PS51916">
    <property type="entry name" value="DEUBAD"/>
    <property type="match status" value="1"/>
</dbReference>
<evidence type="ECO:0000256" key="7">
    <source>
        <dbReference type="SAM" id="MobiDB-lite"/>
    </source>
</evidence>
<evidence type="ECO:0000256" key="5">
    <source>
        <dbReference type="ARBA" id="ARBA00022942"/>
    </source>
</evidence>
<dbReference type="GO" id="GO:0008541">
    <property type="term" value="C:proteasome regulatory particle, lid subcomplex"/>
    <property type="evidence" value="ECO:0007669"/>
    <property type="project" value="TreeGrafter"/>
</dbReference>
<dbReference type="GO" id="GO:0070628">
    <property type="term" value="F:proteasome binding"/>
    <property type="evidence" value="ECO:0007669"/>
    <property type="project" value="TreeGrafter"/>
</dbReference>
<evidence type="ECO:0000256" key="2">
    <source>
        <dbReference type="ARBA" id="ARBA00004496"/>
    </source>
</evidence>
<comment type="similarity">
    <text evidence="3">Belongs to the ADRM1 family.</text>
</comment>
<dbReference type="InterPro" id="IPR038108">
    <property type="entry name" value="RPN13_DEUBAD_sf"/>
</dbReference>
<dbReference type="PANTHER" id="PTHR12225:SF0">
    <property type="entry name" value="PROTEASOMAL UBIQUITIN RECEPTOR ADRM1"/>
    <property type="match status" value="1"/>
</dbReference>
<feature type="region of interest" description="Disordered" evidence="7">
    <location>
        <begin position="250"/>
        <end position="279"/>
    </location>
</feature>
<protein>
    <submittedName>
        <fullName evidence="10">Proteasomal ubiquitin receptor ADRM1</fullName>
    </submittedName>
</protein>
<proteinExistence type="inferred from homology"/>
<keyword evidence="5" id="KW-0647">Proteasome</keyword>
<dbReference type="InterPro" id="IPR044868">
    <property type="entry name" value="Rpn13/ADRM1_Pru"/>
</dbReference>
<feature type="compositionally biased region" description="Basic and acidic residues" evidence="7">
    <location>
        <begin position="257"/>
        <end position="270"/>
    </location>
</feature>
<dbReference type="Gene3D" id="1.10.2020.20">
    <property type="match status" value="1"/>
</dbReference>
<name>A0AA41MTK9_SCICA</name>
<feature type="domain" description="Pru" evidence="9">
    <location>
        <begin position="1"/>
        <end position="86"/>
    </location>
</feature>
<feature type="compositionally biased region" description="Low complexity" evidence="7">
    <location>
        <begin position="107"/>
        <end position="131"/>
    </location>
</feature>
<dbReference type="InterPro" id="IPR038633">
    <property type="entry name" value="Rpn13/ADRM1_Pru_sf"/>
</dbReference>
<dbReference type="GO" id="GO:0005737">
    <property type="term" value="C:cytoplasm"/>
    <property type="evidence" value="ECO:0007669"/>
    <property type="project" value="UniProtKB-SubCell"/>
</dbReference>
<dbReference type="InterPro" id="IPR044867">
    <property type="entry name" value="DEUBAD_dom"/>
</dbReference>
<accession>A0AA41MTK9</accession>
<dbReference type="GO" id="GO:0005634">
    <property type="term" value="C:nucleus"/>
    <property type="evidence" value="ECO:0007669"/>
    <property type="project" value="UniProtKB-SubCell"/>
</dbReference>
<evidence type="ECO:0000256" key="4">
    <source>
        <dbReference type="ARBA" id="ARBA00022490"/>
    </source>
</evidence>
<dbReference type="InterPro" id="IPR006773">
    <property type="entry name" value="Rpn13/ADRM1"/>
</dbReference>
<dbReference type="PANTHER" id="PTHR12225">
    <property type="entry name" value="ADHESION REGULATING MOLECULE 1 110 KDA CELL MEMBRANE GLYCOPROTEIN"/>
    <property type="match status" value="1"/>
</dbReference>